<keyword evidence="2" id="KW-1185">Reference proteome</keyword>
<sequence>MSETLYEALEQVLRGWHRYETERGNSPVIDFDCAPAPAPAALGRLEALRRLRSLLDRARKADDGRLVREIQAQLAYLSTLLGEHLALDTYVRRTQGCGTRGWPADYVTERGDEARRLLADAGIAWGPNTAHDLNRAEGIITAEAAAEAVSREAASFEQRVRTAVGATASYDLTIEAVRVGAYWSYWLDGAGRTVRLRINLERAALTVVQARLFALHEVLGHGLQSAGFHAAFARGKQEWLPLLTVHSPCQVVLEGLAQSLPLFVAADDHQLMTRVRLEHYLQLVSAELHLAINSGVSADVCAAHAVSRVPFWDDTQIADMLADRGADPLLRTYLWAYPAGFDWFMALAEAPPATAANVLRAAYHRPLHPADLADLWPDGPLIGGPGTHGWWTPETRQPSGSP</sequence>
<dbReference type="EMBL" id="JACHXE010000005">
    <property type="protein sequence ID" value="MBB3078518.1"/>
    <property type="molecule type" value="Genomic_DNA"/>
</dbReference>
<gene>
    <name evidence="1" type="ORF">FHS41_005049</name>
</gene>
<evidence type="ECO:0000313" key="1">
    <source>
        <dbReference type="EMBL" id="MBB3078518.1"/>
    </source>
</evidence>
<dbReference type="Proteomes" id="UP000572907">
    <property type="component" value="Unassembled WGS sequence"/>
</dbReference>
<organism evidence="1 2">
    <name type="scientific">Streptomyces violarus</name>
    <dbReference type="NCBI Taxonomy" id="67380"/>
    <lineage>
        <taxon>Bacteria</taxon>
        <taxon>Bacillati</taxon>
        <taxon>Actinomycetota</taxon>
        <taxon>Actinomycetes</taxon>
        <taxon>Kitasatosporales</taxon>
        <taxon>Streptomycetaceae</taxon>
        <taxon>Streptomyces</taxon>
    </lineage>
</organism>
<reference evidence="1 2" key="1">
    <citation type="submission" date="2020-08" db="EMBL/GenBank/DDBJ databases">
        <title>Genomic Encyclopedia of Type Strains, Phase III (KMG-III): the genomes of soil and plant-associated and newly described type strains.</title>
        <authorList>
            <person name="Whitman W."/>
        </authorList>
    </citation>
    <scope>NUCLEOTIDE SEQUENCE [LARGE SCALE GENOMIC DNA]</scope>
    <source>
        <strain evidence="1 2">CECT 3237</strain>
    </source>
</reference>
<evidence type="ECO:0008006" key="3">
    <source>
        <dbReference type="Google" id="ProtNLM"/>
    </source>
</evidence>
<dbReference type="RefSeq" id="WP_184595186.1">
    <property type="nucleotide sequence ID" value="NZ_BMUP01000002.1"/>
</dbReference>
<protein>
    <recommendedName>
        <fullName evidence="3">DUF1704 domain-containing protein</fullName>
    </recommendedName>
</protein>
<proteinExistence type="predicted"/>
<comment type="caution">
    <text evidence="1">The sequence shown here is derived from an EMBL/GenBank/DDBJ whole genome shotgun (WGS) entry which is preliminary data.</text>
</comment>
<name>A0A7W4ZTR6_9ACTN</name>
<accession>A0A7W4ZTR6</accession>
<evidence type="ECO:0000313" key="2">
    <source>
        <dbReference type="Proteomes" id="UP000572907"/>
    </source>
</evidence>
<dbReference type="AlphaFoldDB" id="A0A7W4ZTR6"/>